<dbReference type="CDD" id="cd01335">
    <property type="entry name" value="Radical_SAM"/>
    <property type="match status" value="1"/>
</dbReference>
<dbReference type="InterPro" id="IPR007197">
    <property type="entry name" value="rSAM"/>
</dbReference>
<evidence type="ECO:0000256" key="4">
    <source>
        <dbReference type="ARBA" id="ARBA00023014"/>
    </source>
</evidence>
<evidence type="ECO:0000313" key="7">
    <source>
        <dbReference type="Proteomes" id="UP000053039"/>
    </source>
</evidence>
<dbReference type="NCBIfam" id="NF040587">
    <property type="entry name" value="rSAM_lost_HExxH"/>
    <property type="match status" value="1"/>
</dbReference>
<feature type="domain" description="Radical SAM core" evidence="5">
    <location>
        <begin position="13"/>
        <end position="163"/>
    </location>
</feature>
<protein>
    <submittedName>
        <fullName evidence="6">FxsB family radical SAM/SPASM domain protein</fullName>
    </submittedName>
</protein>
<evidence type="ECO:0000313" key="6">
    <source>
        <dbReference type="EMBL" id="KUM91057.1"/>
    </source>
</evidence>
<proteinExistence type="predicted"/>
<reference evidence="6 7" key="1">
    <citation type="submission" date="2015-10" db="EMBL/GenBank/DDBJ databases">
        <title>Draft genome sequence of Streptomyces pseudovenezuelae DSM 40212, type strain for the species Streptomyces pseudovenezuelae.</title>
        <authorList>
            <person name="Ruckert C."/>
            <person name="Winkler A."/>
            <person name="Kalinowski J."/>
            <person name="Kampfer P."/>
            <person name="Glaeser S."/>
        </authorList>
    </citation>
    <scope>NUCLEOTIDE SEQUENCE [LARGE SCALE GENOMIC DNA]</scope>
    <source>
        <strain evidence="6 7">DSM 40212</strain>
    </source>
</reference>
<evidence type="ECO:0000256" key="2">
    <source>
        <dbReference type="ARBA" id="ARBA00022723"/>
    </source>
</evidence>
<dbReference type="GO" id="GO:0051536">
    <property type="term" value="F:iron-sulfur cluster binding"/>
    <property type="evidence" value="ECO:0007669"/>
    <property type="project" value="UniProtKB-KW"/>
</dbReference>
<keyword evidence="4" id="KW-0411">Iron-sulfur</keyword>
<dbReference type="SFLD" id="SFLDG01072">
    <property type="entry name" value="dehydrogenase_like"/>
    <property type="match status" value="1"/>
</dbReference>
<dbReference type="OrthoDB" id="9782387at2"/>
<dbReference type="GO" id="GO:0046872">
    <property type="term" value="F:metal ion binding"/>
    <property type="evidence" value="ECO:0007669"/>
    <property type="project" value="UniProtKB-KW"/>
</dbReference>
<keyword evidence="2" id="KW-0479">Metal-binding</keyword>
<dbReference type="SUPFAM" id="SSF102114">
    <property type="entry name" value="Radical SAM enzymes"/>
    <property type="match status" value="1"/>
</dbReference>
<evidence type="ECO:0000256" key="3">
    <source>
        <dbReference type="ARBA" id="ARBA00023004"/>
    </source>
</evidence>
<dbReference type="Proteomes" id="UP000053039">
    <property type="component" value="Unassembled WGS sequence"/>
</dbReference>
<dbReference type="SFLD" id="SFLDG01067">
    <property type="entry name" value="SPASM/twitch_domain_containing"/>
    <property type="match status" value="1"/>
</dbReference>
<dbReference type="PANTHER" id="PTHR43273:SF8">
    <property type="entry name" value="RADICAL SAM DOMAIN PROTEIN"/>
    <property type="match status" value="1"/>
</dbReference>
<sequence>MGEHPLQQLVLKIHSRCDLACDHCYVYEHADKSWKTRPVVIGQDTVSRTAARFATYAREHDLADVTVILHGGEPLLAGPARLRAICDEFSQAFAGVSRLKLKIHTNAVQLSRRHLDVFREYDVAVSVSLDGDQAANDRHRLDRRYRSSYHRVLRAIDLLRTEEYRHLFGGLLCTVDVANDPIAVHDALTALSPPRIDYLLPHSTWDTPPPRGSSGSATAYAEWLLAVFDRWTEQGRTVRVRTFDSVLSTLRGGPSLTEAMGLAPSDLAVVETDGSFEQVDSLKTAYDGAPATGYHVDEHTFEQVARHPGVQARQRGLLGLSRTCQECPVVQSCGGGLYAHRYSSEREFDNPSVFCEDLRALVDGIAERITDRSLSPAVLDPEALRFARQELDRTLLAYANQRLAGHPDWDETWPALLRLDADRSTAEHLNRVLSHPYLRAALRSAEAARITAARFARVAVAAAVHAHAPLRLAWEQWDREMHLPTLGTLTLPAPGRVEAVVSARGLDVHTADGTRLAVRDQLTDFWRPLSVLKVAAAEPLLIDDADPRRAVYPAPVTDPLTPDELAAFRERLRAAYELRAERGPAAEDDRNALRVDAVTPLVAGAGVRLATDGLGGLGVAVDFEPDLFVRELPRLGRRARLAALRATTDLHVLGNQAGRLLTEVVDALGDVAYWGRGTPEGVRALARAGRTLAALAELPDRDLTESGEVLAAELRAEWDAIAGRP</sequence>
<dbReference type="InterPro" id="IPR058240">
    <property type="entry name" value="rSAM_sf"/>
</dbReference>
<dbReference type="NCBIfam" id="TIGR04269">
    <property type="entry name" value="SAM_SPASM_FxsB"/>
    <property type="match status" value="1"/>
</dbReference>
<organism evidence="6 7">
    <name type="scientific">Streptomyces pseudovenezuelae</name>
    <dbReference type="NCBI Taxonomy" id="67350"/>
    <lineage>
        <taxon>Bacteria</taxon>
        <taxon>Bacillati</taxon>
        <taxon>Actinomycetota</taxon>
        <taxon>Actinomycetes</taxon>
        <taxon>Kitasatosporales</taxon>
        <taxon>Streptomycetaceae</taxon>
        <taxon>Streptomyces</taxon>
        <taxon>Streptomyces aurantiacus group</taxon>
    </lineage>
</organism>
<dbReference type="EMBL" id="LMWM01000003">
    <property type="protein sequence ID" value="KUM91057.1"/>
    <property type="molecule type" value="Genomic_DNA"/>
</dbReference>
<keyword evidence="3" id="KW-0408">Iron</keyword>
<dbReference type="PANTHER" id="PTHR43273">
    <property type="entry name" value="ANAEROBIC SULFATASE-MATURATING ENZYME HOMOLOG ASLB-RELATED"/>
    <property type="match status" value="1"/>
</dbReference>
<dbReference type="InterPro" id="IPR013785">
    <property type="entry name" value="Aldolase_TIM"/>
</dbReference>
<evidence type="ECO:0000256" key="1">
    <source>
        <dbReference type="ARBA" id="ARBA00022691"/>
    </source>
</evidence>
<dbReference type="GO" id="GO:0016491">
    <property type="term" value="F:oxidoreductase activity"/>
    <property type="evidence" value="ECO:0007669"/>
    <property type="project" value="InterPro"/>
</dbReference>
<dbReference type="InterPro" id="IPR023867">
    <property type="entry name" value="Sulphatase_maturase_rSAM"/>
</dbReference>
<name>A0A124HBE9_9ACTN</name>
<dbReference type="InterPro" id="IPR026335">
    <property type="entry name" value="rSAM_SPASM_FxsB"/>
</dbReference>
<dbReference type="AlphaFoldDB" id="A0A124HBE9"/>
<gene>
    <name evidence="6" type="ORF">AQI94_03430</name>
</gene>
<dbReference type="SFLD" id="SFLDS00029">
    <property type="entry name" value="Radical_SAM"/>
    <property type="match status" value="1"/>
</dbReference>
<comment type="caution">
    <text evidence="6">The sequence shown here is derived from an EMBL/GenBank/DDBJ whole genome shotgun (WGS) entry which is preliminary data.</text>
</comment>
<dbReference type="Pfam" id="PF04055">
    <property type="entry name" value="Radical_SAM"/>
    <property type="match status" value="1"/>
</dbReference>
<dbReference type="SFLD" id="SFLDG01386">
    <property type="entry name" value="main_SPASM_domain-containing"/>
    <property type="match status" value="1"/>
</dbReference>
<accession>A0A124HBE9</accession>
<dbReference type="Gene3D" id="3.20.20.70">
    <property type="entry name" value="Aldolase class I"/>
    <property type="match status" value="1"/>
</dbReference>
<keyword evidence="1" id="KW-0949">S-adenosyl-L-methionine</keyword>
<evidence type="ECO:0000259" key="5">
    <source>
        <dbReference type="Pfam" id="PF04055"/>
    </source>
</evidence>